<keyword evidence="6" id="KW-0010">Activator</keyword>
<keyword evidence="5" id="KW-0238">DNA-binding</keyword>
<evidence type="ECO:0000256" key="2">
    <source>
        <dbReference type="ARBA" id="ARBA00022745"/>
    </source>
</evidence>
<feature type="domain" description="AP2/ERF" evidence="11">
    <location>
        <begin position="233"/>
        <end position="290"/>
    </location>
</feature>
<keyword evidence="13" id="KW-1185">Reference proteome</keyword>
<dbReference type="PhylomeDB" id="A0A022QYL6"/>
<dbReference type="InterPro" id="IPR036955">
    <property type="entry name" value="AP2/ERF_dom_sf"/>
</dbReference>
<keyword evidence="4" id="KW-0805">Transcription regulation</keyword>
<dbReference type="InterPro" id="IPR016177">
    <property type="entry name" value="DNA-bd_dom_sf"/>
</dbReference>
<dbReference type="GO" id="GO:0005634">
    <property type="term" value="C:nucleus"/>
    <property type="evidence" value="ECO:0007669"/>
    <property type="project" value="UniProtKB-SubCell"/>
</dbReference>
<dbReference type="STRING" id="4155.A0A022QYL6"/>
<keyword evidence="8" id="KW-0539">Nucleus</keyword>
<dbReference type="OrthoDB" id="777275at2759"/>
<evidence type="ECO:0000256" key="3">
    <source>
        <dbReference type="ARBA" id="ARBA00022821"/>
    </source>
</evidence>
<dbReference type="PRINTS" id="PR00367">
    <property type="entry name" value="ETHRSPELEMNT"/>
</dbReference>
<feature type="compositionally biased region" description="Low complexity" evidence="10">
    <location>
        <begin position="219"/>
        <end position="229"/>
    </location>
</feature>
<protein>
    <recommendedName>
        <fullName evidence="11">AP2/ERF domain-containing protein</fullName>
    </recommendedName>
</protein>
<dbReference type="Proteomes" id="UP000030748">
    <property type="component" value="Unassembled WGS sequence"/>
</dbReference>
<sequence>MENIFPKMEAFMHKAELDHPNIFYVPKPEPLLEKRPISSSESTAKEVCCNSDTTLNIQLSEFSKEAILRKFHAHSSCFNGYAAINPPRYYYQSESSSSGCNYVGGGNYDNTPMMSFLDQSFPSSTYEPCSPISLSKSPNLGLFLHDPILIQKSAQQNPLFTNMPQLDQTQLEFSGSPSSSSSNWLKINQNLTNSKGFNDYWLSTTKTQPMKSRSRIEKSALLPSSSSSPQGKLFRGVRQRHWGKWVAEIRLPRNRTRVWLGTFETAEEAAFAYDTAAYILRGDFAHLNFPDMKHRIKSNNSMSNSTVALLEAKLQAISKGVSNNPKKGTINKDGNAILLSSSDQEKFEEKSLSRKAEAVEIKKSSSEVGMMNLISDVDAVQLSRFPSLDMDMIWDSLLV</sequence>
<dbReference type="EMBL" id="KI630827">
    <property type="protein sequence ID" value="EYU32669.1"/>
    <property type="molecule type" value="Genomic_DNA"/>
</dbReference>
<dbReference type="FunFam" id="3.30.730.10:FF:000001">
    <property type="entry name" value="Ethylene-responsive transcription factor 2"/>
    <property type="match status" value="1"/>
</dbReference>
<name>A0A022QYL6_ERYGU</name>
<feature type="region of interest" description="Disordered" evidence="10">
    <location>
        <begin position="211"/>
        <end position="233"/>
    </location>
</feature>
<dbReference type="GO" id="GO:0000976">
    <property type="term" value="F:transcription cis-regulatory region binding"/>
    <property type="evidence" value="ECO:0007669"/>
    <property type="project" value="UniProtKB-ARBA"/>
</dbReference>
<dbReference type="GO" id="GO:0006952">
    <property type="term" value="P:defense response"/>
    <property type="evidence" value="ECO:0007669"/>
    <property type="project" value="UniProtKB-KW"/>
</dbReference>
<dbReference type="GO" id="GO:0009873">
    <property type="term" value="P:ethylene-activated signaling pathway"/>
    <property type="evidence" value="ECO:0007669"/>
    <property type="project" value="UniProtKB-KW"/>
</dbReference>
<dbReference type="Gene3D" id="3.30.730.10">
    <property type="entry name" value="AP2/ERF domain"/>
    <property type="match status" value="1"/>
</dbReference>
<dbReference type="eggNOG" id="ENOG502QRCV">
    <property type="taxonomic scope" value="Eukaryota"/>
</dbReference>
<dbReference type="SUPFAM" id="SSF54171">
    <property type="entry name" value="DNA-binding domain"/>
    <property type="match status" value="1"/>
</dbReference>
<evidence type="ECO:0000256" key="10">
    <source>
        <dbReference type="SAM" id="MobiDB-lite"/>
    </source>
</evidence>
<keyword evidence="3" id="KW-0611">Plant defense</keyword>
<dbReference type="SMART" id="SM00380">
    <property type="entry name" value="AP2"/>
    <property type="match status" value="1"/>
</dbReference>
<keyword evidence="2" id="KW-0936">Ethylene signaling pathway</keyword>
<evidence type="ECO:0000256" key="7">
    <source>
        <dbReference type="ARBA" id="ARBA00023163"/>
    </source>
</evidence>
<evidence type="ECO:0000256" key="6">
    <source>
        <dbReference type="ARBA" id="ARBA00023159"/>
    </source>
</evidence>
<gene>
    <name evidence="12" type="ORF">MIMGU_mgv1a017674mg</name>
</gene>
<evidence type="ECO:0000313" key="13">
    <source>
        <dbReference type="Proteomes" id="UP000030748"/>
    </source>
</evidence>
<organism evidence="12 13">
    <name type="scientific">Erythranthe guttata</name>
    <name type="common">Yellow monkey flower</name>
    <name type="synonym">Mimulus guttatus</name>
    <dbReference type="NCBI Taxonomy" id="4155"/>
    <lineage>
        <taxon>Eukaryota</taxon>
        <taxon>Viridiplantae</taxon>
        <taxon>Streptophyta</taxon>
        <taxon>Embryophyta</taxon>
        <taxon>Tracheophyta</taxon>
        <taxon>Spermatophyta</taxon>
        <taxon>Magnoliopsida</taxon>
        <taxon>eudicotyledons</taxon>
        <taxon>Gunneridae</taxon>
        <taxon>Pentapetalae</taxon>
        <taxon>asterids</taxon>
        <taxon>lamiids</taxon>
        <taxon>Lamiales</taxon>
        <taxon>Phrymaceae</taxon>
        <taxon>Erythranthe</taxon>
    </lineage>
</organism>
<proteinExistence type="inferred from homology"/>
<dbReference type="KEGG" id="egt:105963117"/>
<dbReference type="PANTHER" id="PTHR31657:SF40">
    <property type="entry name" value="ETHYLENE-RESPONSIVE TRANSCRIPTION FACTOR ERF062"/>
    <property type="match status" value="1"/>
</dbReference>
<dbReference type="PANTHER" id="PTHR31657">
    <property type="entry name" value="ETHYLENE-RESPONSIVE TRANSCRIPTION FACTOR ERF061"/>
    <property type="match status" value="1"/>
</dbReference>
<dbReference type="OMA" id="ADIFPMS"/>
<keyword evidence="7" id="KW-0804">Transcription</keyword>
<dbReference type="GO" id="GO:0003700">
    <property type="term" value="F:DNA-binding transcription factor activity"/>
    <property type="evidence" value="ECO:0007669"/>
    <property type="project" value="InterPro"/>
</dbReference>
<comment type="subcellular location">
    <subcellularLocation>
        <location evidence="1">Nucleus</location>
    </subcellularLocation>
</comment>
<evidence type="ECO:0000256" key="9">
    <source>
        <dbReference type="ARBA" id="ARBA00024343"/>
    </source>
</evidence>
<dbReference type="Pfam" id="PF00847">
    <property type="entry name" value="AP2"/>
    <property type="match status" value="1"/>
</dbReference>
<evidence type="ECO:0000256" key="5">
    <source>
        <dbReference type="ARBA" id="ARBA00023125"/>
    </source>
</evidence>
<comment type="similarity">
    <text evidence="9">Belongs to the AP2/ERF transcription factor family. ERF subfamily.</text>
</comment>
<evidence type="ECO:0000256" key="8">
    <source>
        <dbReference type="ARBA" id="ARBA00023242"/>
    </source>
</evidence>
<evidence type="ECO:0000313" key="12">
    <source>
        <dbReference type="EMBL" id="EYU32669.1"/>
    </source>
</evidence>
<dbReference type="InterPro" id="IPR001471">
    <property type="entry name" value="AP2/ERF_dom"/>
</dbReference>
<evidence type="ECO:0000256" key="1">
    <source>
        <dbReference type="ARBA" id="ARBA00004123"/>
    </source>
</evidence>
<evidence type="ECO:0000256" key="4">
    <source>
        <dbReference type="ARBA" id="ARBA00023015"/>
    </source>
</evidence>
<accession>A0A022QYL6</accession>
<dbReference type="AlphaFoldDB" id="A0A022QYL6"/>
<dbReference type="PROSITE" id="PS51032">
    <property type="entry name" value="AP2_ERF"/>
    <property type="match status" value="1"/>
</dbReference>
<dbReference type="InterPro" id="IPR051758">
    <property type="entry name" value="ERF/AP2-like"/>
</dbReference>
<reference evidence="12 13" key="1">
    <citation type="journal article" date="2013" name="Proc. Natl. Acad. Sci. U.S.A.">
        <title>Fine-scale variation in meiotic recombination in Mimulus inferred from population shotgun sequencing.</title>
        <authorList>
            <person name="Hellsten U."/>
            <person name="Wright K.M."/>
            <person name="Jenkins J."/>
            <person name="Shu S."/>
            <person name="Yuan Y."/>
            <person name="Wessler S.R."/>
            <person name="Schmutz J."/>
            <person name="Willis J.H."/>
            <person name="Rokhsar D.S."/>
        </authorList>
    </citation>
    <scope>NUCLEOTIDE SEQUENCE [LARGE SCALE GENOMIC DNA]</scope>
    <source>
        <strain evidence="13">cv. DUN x IM62</strain>
    </source>
</reference>
<dbReference type="CDD" id="cd00018">
    <property type="entry name" value="AP2"/>
    <property type="match status" value="1"/>
</dbReference>
<evidence type="ECO:0000259" key="11">
    <source>
        <dbReference type="PROSITE" id="PS51032"/>
    </source>
</evidence>